<dbReference type="CDD" id="cd00254">
    <property type="entry name" value="LT-like"/>
    <property type="match status" value="1"/>
</dbReference>
<protein>
    <recommendedName>
        <fullName evidence="2">Transglycosylase SLT domain-containing protein</fullName>
    </recommendedName>
</protein>
<dbReference type="InterPro" id="IPR008258">
    <property type="entry name" value="Transglycosylase_SLT_dom_1"/>
</dbReference>
<dbReference type="Proteomes" id="UP000267464">
    <property type="component" value="Unassembled WGS sequence"/>
</dbReference>
<name>A0A3N7HGZ2_9BURK</name>
<evidence type="ECO:0000259" key="2">
    <source>
        <dbReference type="Pfam" id="PF01464"/>
    </source>
</evidence>
<accession>A0A3N7HGZ2</accession>
<evidence type="ECO:0000313" key="3">
    <source>
        <dbReference type="EMBL" id="RQP21258.1"/>
    </source>
</evidence>
<dbReference type="InterPro" id="IPR023346">
    <property type="entry name" value="Lysozyme-like_dom_sf"/>
</dbReference>
<reference evidence="3 4" key="2">
    <citation type="submission" date="2018-12" db="EMBL/GenBank/DDBJ databases">
        <title>Rhizobacter gummiphilus sp. nov., a rubber-degrading bacterium isolated from the soil of a botanical garden in Japan.</title>
        <authorList>
            <person name="Shunsuke S.S."/>
        </authorList>
    </citation>
    <scope>NUCLEOTIDE SEQUENCE [LARGE SCALE GENOMIC DNA]</scope>
    <source>
        <strain evidence="3 4">S-16</strain>
    </source>
</reference>
<reference evidence="3 4" key="1">
    <citation type="submission" date="2018-08" db="EMBL/GenBank/DDBJ databases">
        <authorList>
            <person name="Khan S.A."/>
            <person name="Jeon C.O."/>
            <person name="Chun B.H."/>
            <person name="Jeong S.E."/>
        </authorList>
    </citation>
    <scope>NUCLEOTIDE SEQUENCE [LARGE SCALE GENOMIC DNA]</scope>
    <source>
        <strain evidence="3 4">S-16</strain>
    </source>
</reference>
<evidence type="ECO:0000313" key="4">
    <source>
        <dbReference type="Proteomes" id="UP000267464"/>
    </source>
</evidence>
<feature type="domain" description="Transglycosylase SLT" evidence="2">
    <location>
        <begin position="187"/>
        <end position="287"/>
    </location>
</feature>
<dbReference type="PANTHER" id="PTHR37423:SF2">
    <property type="entry name" value="MEMBRANE-BOUND LYTIC MUREIN TRANSGLYCOSYLASE C"/>
    <property type="match status" value="1"/>
</dbReference>
<dbReference type="AlphaFoldDB" id="A0A3N7HGZ2"/>
<dbReference type="Gene3D" id="1.10.530.10">
    <property type="match status" value="1"/>
</dbReference>
<dbReference type="EMBL" id="QUSW01000012">
    <property type="protein sequence ID" value="RQP21258.1"/>
    <property type="molecule type" value="Genomic_DNA"/>
</dbReference>
<gene>
    <name evidence="3" type="ORF">DZC73_28905</name>
</gene>
<dbReference type="PANTHER" id="PTHR37423">
    <property type="entry name" value="SOLUBLE LYTIC MUREIN TRANSGLYCOSYLASE-RELATED"/>
    <property type="match status" value="1"/>
</dbReference>
<dbReference type="SUPFAM" id="SSF53955">
    <property type="entry name" value="Lysozyme-like"/>
    <property type="match status" value="1"/>
</dbReference>
<dbReference type="Pfam" id="PF01464">
    <property type="entry name" value="SLT"/>
    <property type="match status" value="1"/>
</dbReference>
<sequence>MHKRRANDGSEMGVVTMNGAFRRPLAQGVRRRIGRALRAHNAPWQWALILLVCGIAGPVWADTGECDAAIAKLPVAQRSKFSLAASACHDFARANAVRTNAPQADAVVMSDRAGAARRPAVPEPVSRELQLFDTDRTPATGGDASPAPVSRVVLPPLAAISLPTSTATRRNGSAGARAIALSPDIDEVARRHDIDPLLLHAIAHVESRHNTAARSHAGAQGVMQVMPATAQRFGVDGTRALYEPRTNLEVSAAYLKSLQERFGNNLTLVLAAYNAGEGAVEKHGRQVPPYAETRSYVRQVLDAYRTLSSIAHRSTTSARRADL</sequence>
<comment type="similarity">
    <text evidence="1">Belongs to the transglycosylase Slt family.</text>
</comment>
<proteinExistence type="inferred from homology"/>
<evidence type="ECO:0000256" key="1">
    <source>
        <dbReference type="ARBA" id="ARBA00007734"/>
    </source>
</evidence>
<keyword evidence="4" id="KW-1185">Reference proteome</keyword>
<organism evidence="3 4">
    <name type="scientific">Piscinibacter terrae</name>
    <dbReference type="NCBI Taxonomy" id="2496871"/>
    <lineage>
        <taxon>Bacteria</taxon>
        <taxon>Pseudomonadati</taxon>
        <taxon>Pseudomonadota</taxon>
        <taxon>Betaproteobacteria</taxon>
        <taxon>Burkholderiales</taxon>
        <taxon>Sphaerotilaceae</taxon>
        <taxon>Piscinibacter</taxon>
    </lineage>
</organism>
<comment type="caution">
    <text evidence="3">The sequence shown here is derived from an EMBL/GenBank/DDBJ whole genome shotgun (WGS) entry which is preliminary data.</text>
</comment>